<keyword evidence="1" id="KW-1185">Reference proteome</keyword>
<evidence type="ECO:0000313" key="1">
    <source>
        <dbReference type="Proteomes" id="UP000790787"/>
    </source>
</evidence>
<organism evidence="1 2">
    <name type="scientific">Nicotiana tabacum</name>
    <name type="common">Common tobacco</name>
    <dbReference type="NCBI Taxonomy" id="4097"/>
    <lineage>
        <taxon>Eukaryota</taxon>
        <taxon>Viridiplantae</taxon>
        <taxon>Streptophyta</taxon>
        <taxon>Embryophyta</taxon>
        <taxon>Tracheophyta</taxon>
        <taxon>Spermatophyta</taxon>
        <taxon>Magnoliopsida</taxon>
        <taxon>eudicotyledons</taxon>
        <taxon>Gunneridae</taxon>
        <taxon>Pentapetalae</taxon>
        <taxon>asterids</taxon>
        <taxon>lamiids</taxon>
        <taxon>Solanales</taxon>
        <taxon>Solanaceae</taxon>
        <taxon>Nicotianoideae</taxon>
        <taxon>Nicotianeae</taxon>
        <taxon>Nicotiana</taxon>
    </lineage>
</organism>
<evidence type="ECO:0000313" key="2">
    <source>
        <dbReference type="RefSeq" id="XP_075101583.1"/>
    </source>
</evidence>
<name>A0AC58TWH1_TOBAC</name>
<gene>
    <name evidence="2" type="primary">LOC142177024</name>
</gene>
<reference evidence="2" key="2">
    <citation type="submission" date="2025-08" db="UniProtKB">
        <authorList>
            <consortium name="RefSeq"/>
        </authorList>
    </citation>
    <scope>IDENTIFICATION</scope>
    <source>
        <tissue evidence="2">Leaf</tissue>
    </source>
</reference>
<accession>A0AC58TWH1</accession>
<reference evidence="1" key="1">
    <citation type="journal article" date="2014" name="Nat. Commun.">
        <title>The tobacco genome sequence and its comparison with those of tomato and potato.</title>
        <authorList>
            <person name="Sierro N."/>
            <person name="Battey J.N."/>
            <person name="Ouadi S."/>
            <person name="Bakaher N."/>
            <person name="Bovet L."/>
            <person name="Willig A."/>
            <person name="Goepfert S."/>
            <person name="Peitsch M.C."/>
            <person name="Ivanov N.V."/>
        </authorList>
    </citation>
    <scope>NUCLEOTIDE SEQUENCE [LARGE SCALE GENOMIC DNA]</scope>
</reference>
<sequence>MLLVNTVFDGKGYGGWRRGILIALSAKNKVGFIDGTLIQPKISFDTFKSWAHCNDMVISWLLNSLSKEIAESVPYSKTARDIWNELEESFNQSNESQLYHLKKEISESIQAARSNLLMLSPLPSVNHAYSLLIRDEKQRERYGSPITLLRVLLLQLNSPMLDKGTPLIRKETLQQRKGGQFCNYCKKQNHTIENCYRLIGFPADFKFTKSKRFNGAKSNAVLSMDAADSKINSAWDQPMTQDQFYSLYRLLQHVNVGSQSEQSAEDTATANCAGISPSLPYTKTYISVCLQSISWILDSGSSEHMTSDLKLLFNIKVLPKPIYVTLPNSTRVLVYQSGCVTILPGFRLHHVPFVPSPFTEEASGAWYLFNSVISNHDKSSEVKPRIVVSSLIKALSYFACNQSAYAPVYDSSLCLVIASKDFWGDCLLTETFMINRFPSKVLKMKTPYELLFGQPPSYGYPTGKKGCKLLNLQTLKPRTPSPSSVSSYPTSSPTLSRSPLSTSASPLPTQSLLNSISYISEPTTYSQASIHLAWQKAMNKEFAALEANKTWEVVELSKDRRALPC</sequence>
<proteinExistence type="predicted"/>
<dbReference type="Proteomes" id="UP000790787">
    <property type="component" value="Chromosome 23"/>
</dbReference>
<protein>
    <submittedName>
        <fullName evidence="2">Uncharacterized protein LOC142177024</fullName>
    </submittedName>
</protein>
<dbReference type="RefSeq" id="XP_075101583.1">
    <property type="nucleotide sequence ID" value="XM_075245482.1"/>
</dbReference>